<dbReference type="OrthoDB" id="129708at2759"/>
<sequence>MSPGTEDVDAFETSDVPPLYLGSNAPIDKGLALNINIVAKTTVDDVVRGAVEELVQTVASATQWLADAVQGELISQAVTTAASATALAEKNNTSDSSSPVTLLCQDAEIVARPSSTAIHAVAKAAVDAVMLEAAEEILLAVEKATQWITQAVESELVSEAMDPEEGIAIQNATEWITQAVRSEVVAHAVADAIPSTDTSTTIFEEQITADVSEAPTHRVPRLVFQDELSSLVIRELAKLTAEVVVRVALQNVAQAIGDANNDFFVQALTDTSTTSFEENITADVSEAPTHGVPRLVFQVQRSAAAIRELAKLTTEAAVRAALQNVAQAIGDASKWLTQAVHDDLLAQAVIDASPYNEPQIEEMDNILPMELKETEQLVPLRTHEAIHVTAPELQVPSSEFALSEAVTEFPVPFVSEIVPSAPHDAVPVSSPEPEDEAYEDEYTPINTPTAEASSSQSPLTTFVPPLIISARATPPDTTPSSRCGIA</sequence>
<dbReference type="AlphaFoldDB" id="A0A9W7CUZ5"/>
<organism evidence="2 3">
    <name type="scientific">Phytophthora fragariaefolia</name>
    <dbReference type="NCBI Taxonomy" id="1490495"/>
    <lineage>
        <taxon>Eukaryota</taxon>
        <taxon>Sar</taxon>
        <taxon>Stramenopiles</taxon>
        <taxon>Oomycota</taxon>
        <taxon>Peronosporomycetes</taxon>
        <taxon>Peronosporales</taxon>
        <taxon>Peronosporaceae</taxon>
        <taxon>Phytophthora</taxon>
    </lineage>
</organism>
<dbReference type="Proteomes" id="UP001165121">
    <property type="component" value="Unassembled WGS sequence"/>
</dbReference>
<dbReference type="EMBL" id="BSXT01001335">
    <property type="protein sequence ID" value="GMF41434.1"/>
    <property type="molecule type" value="Genomic_DNA"/>
</dbReference>
<proteinExistence type="predicted"/>
<evidence type="ECO:0000256" key="1">
    <source>
        <dbReference type="SAM" id="MobiDB-lite"/>
    </source>
</evidence>
<feature type="compositionally biased region" description="Acidic residues" evidence="1">
    <location>
        <begin position="432"/>
        <end position="442"/>
    </location>
</feature>
<accession>A0A9W7CUZ5</accession>
<protein>
    <submittedName>
        <fullName evidence="2">Unnamed protein product</fullName>
    </submittedName>
</protein>
<name>A0A9W7CUZ5_9STRA</name>
<evidence type="ECO:0000313" key="3">
    <source>
        <dbReference type="Proteomes" id="UP001165121"/>
    </source>
</evidence>
<feature type="compositionally biased region" description="Polar residues" evidence="1">
    <location>
        <begin position="444"/>
        <end position="460"/>
    </location>
</feature>
<keyword evidence="3" id="KW-1185">Reference proteome</keyword>
<feature type="region of interest" description="Disordered" evidence="1">
    <location>
        <begin position="421"/>
        <end position="486"/>
    </location>
</feature>
<evidence type="ECO:0000313" key="2">
    <source>
        <dbReference type="EMBL" id="GMF41434.1"/>
    </source>
</evidence>
<gene>
    <name evidence="2" type="ORF">Pfra01_001312000</name>
</gene>
<reference evidence="2" key="1">
    <citation type="submission" date="2023-04" db="EMBL/GenBank/DDBJ databases">
        <title>Phytophthora fragariaefolia NBRC 109709.</title>
        <authorList>
            <person name="Ichikawa N."/>
            <person name="Sato H."/>
            <person name="Tonouchi N."/>
        </authorList>
    </citation>
    <scope>NUCLEOTIDE SEQUENCE</scope>
    <source>
        <strain evidence="2">NBRC 109709</strain>
    </source>
</reference>
<comment type="caution">
    <text evidence="2">The sequence shown here is derived from an EMBL/GenBank/DDBJ whole genome shotgun (WGS) entry which is preliminary data.</text>
</comment>